<sequence length="109" mass="12401">MYKLKQELQDLHEFITVCYLISCLPPFLFVQIQSNAITKQESVGIHESHLFFIIFVAHHHLSFIHPLPRPSLSISILLIIRLSLAMPPPTPCHCPATIGNILRLNPIAR</sequence>
<dbReference type="EMBL" id="VIGI01000006">
    <property type="protein sequence ID" value="KAB8299133.1"/>
    <property type="molecule type" value="Genomic_DNA"/>
</dbReference>
<proteinExistence type="predicted"/>
<gene>
    <name evidence="1" type="ORF">EYC80_001242</name>
</gene>
<evidence type="ECO:0000313" key="1">
    <source>
        <dbReference type="EMBL" id="KAB8299133.1"/>
    </source>
</evidence>
<evidence type="ECO:0000313" key="2">
    <source>
        <dbReference type="Proteomes" id="UP000326757"/>
    </source>
</evidence>
<name>A0A5N6K8U3_MONLA</name>
<organism evidence="1 2">
    <name type="scientific">Monilinia laxa</name>
    <name type="common">Brown rot fungus</name>
    <name type="synonym">Sclerotinia laxa</name>
    <dbReference type="NCBI Taxonomy" id="61186"/>
    <lineage>
        <taxon>Eukaryota</taxon>
        <taxon>Fungi</taxon>
        <taxon>Dikarya</taxon>
        <taxon>Ascomycota</taxon>
        <taxon>Pezizomycotina</taxon>
        <taxon>Leotiomycetes</taxon>
        <taxon>Helotiales</taxon>
        <taxon>Sclerotiniaceae</taxon>
        <taxon>Monilinia</taxon>
    </lineage>
</organism>
<dbReference type="AlphaFoldDB" id="A0A5N6K8U3"/>
<accession>A0A5N6K8U3</accession>
<keyword evidence="2" id="KW-1185">Reference proteome</keyword>
<dbReference type="Proteomes" id="UP000326757">
    <property type="component" value="Unassembled WGS sequence"/>
</dbReference>
<comment type="caution">
    <text evidence="1">The sequence shown here is derived from an EMBL/GenBank/DDBJ whole genome shotgun (WGS) entry which is preliminary data.</text>
</comment>
<protein>
    <submittedName>
        <fullName evidence="1">Uncharacterized protein</fullName>
    </submittedName>
</protein>
<reference evidence="1 2" key="1">
    <citation type="submission" date="2019-06" db="EMBL/GenBank/DDBJ databases">
        <title>Genome Sequence of the Brown Rot Fungal Pathogen Monilinia laxa.</title>
        <authorList>
            <person name="De Miccolis Angelini R.M."/>
            <person name="Landi L."/>
            <person name="Abate D."/>
            <person name="Pollastro S."/>
            <person name="Romanazzi G."/>
            <person name="Faretra F."/>
        </authorList>
    </citation>
    <scope>NUCLEOTIDE SEQUENCE [LARGE SCALE GENOMIC DNA]</scope>
    <source>
        <strain evidence="1 2">Mlax316</strain>
    </source>
</reference>